<dbReference type="CDD" id="cd00685">
    <property type="entry name" value="Trans_IPPS_HT"/>
    <property type="match status" value="1"/>
</dbReference>
<dbReference type="SFLD" id="SFLDS00005">
    <property type="entry name" value="Isoprenoid_Synthase_Type_I"/>
    <property type="match status" value="1"/>
</dbReference>
<comment type="caution">
    <text evidence="9">The sequence shown here is derived from an EMBL/GenBank/DDBJ whole genome shotgun (WGS) entry which is preliminary data.</text>
</comment>
<dbReference type="Gene3D" id="1.10.600.10">
    <property type="entry name" value="Farnesyl Diphosphate Synthase"/>
    <property type="match status" value="1"/>
</dbReference>
<evidence type="ECO:0000256" key="8">
    <source>
        <dbReference type="SAM" id="MobiDB-lite"/>
    </source>
</evidence>
<reference evidence="9" key="1">
    <citation type="journal article" date="2021" name="Front. Microbiol.">
        <title>Comprehensive Comparative Genomics and Phenotyping of Methylobacterium Species.</title>
        <authorList>
            <person name="Alessa O."/>
            <person name="Ogura Y."/>
            <person name="Fujitani Y."/>
            <person name="Takami H."/>
            <person name="Hayashi T."/>
            <person name="Sahin N."/>
            <person name="Tani A."/>
        </authorList>
    </citation>
    <scope>NUCLEOTIDE SEQUENCE</scope>
    <source>
        <strain evidence="9">KCTC 52305</strain>
    </source>
</reference>
<keyword evidence="5" id="KW-0460">Magnesium</keyword>
<proteinExistence type="inferred from homology"/>
<dbReference type="PANTHER" id="PTHR43281:SF1">
    <property type="entry name" value="FARNESYL DIPHOSPHATE SYNTHASE"/>
    <property type="match status" value="1"/>
</dbReference>
<dbReference type="NCBIfam" id="NF045485">
    <property type="entry name" value="FPPsyn"/>
    <property type="match status" value="1"/>
</dbReference>
<dbReference type="EMBL" id="BPQH01000001">
    <property type="protein sequence ID" value="GJD47586.1"/>
    <property type="molecule type" value="Genomic_DNA"/>
</dbReference>
<dbReference type="Proteomes" id="UP001055167">
    <property type="component" value="Unassembled WGS sequence"/>
</dbReference>
<organism evidence="9 10">
    <name type="scientific">Methylobacterium crusticola</name>
    <dbReference type="NCBI Taxonomy" id="1697972"/>
    <lineage>
        <taxon>Bacteria</taxon>
        <taxon>Pseudomonadati</taxon>
        <taxon>Pseudomonadota</taxon>
        <taxon>Alphaproteobacteria</taxon>
        <taxon>Hyphomicrobiales</taxon>
        <taxon>Methylobacteriaceae</taxon>
        <taxon>Methylobacterium</taxon>
    </lineage>
</organism>
<dbReference type="RefSeq" id="WP_128561917.1">
    <property type="nucleotide sequence ID" value="NZ_BPQH01000001.1"/>
</dbReference>
<evidence type="ECO:0000256" key="5">
    <source>
        <dbReference type="ARBA" id="ARBA00022842"/>
    </source>
</evidence>
<keyword evidence="6" id="KW-0414">Isoprene biosynthesis</keyword>
<evidence type="ECO:0000256" key="4">
    <source>
        <dbReference type="ARBA" id="ARBA00022723"/>
    </source>
</evidence>
<dbReference type="Pfam" id="PF00348">
    <property type="entry name" value="polyprenyl_synt"/>
    <property type="match status" value="1"/>
</dbReference>
<evidence type="ECO:0000256" key="2">
    <source>
        <dbReference type="ARBA" id="ARBA00006706"/>
    </source>
</evidence>
<keyword evidence="4" id="KW-0479">Metal-binding</keyword>
<protein>
    <recommendedName>
        <fullName evidence="11">Polyprenyl synthetase family protein</fullName>
    </recommendedName>
</protein>
<evidence type="ECO:0008006" key="11">
    <source>
        <dbReference type="Google" id="ProtNLM"/>
    </source>
</evidence>
<evidence type="ECO:0000256" key="3">
    <source>
        <dbReference type="ARBA" id="ARBA00022679"/>
    </source>
</evidence>
<dbReference type="InterPro" id="IPR033749">
    <property type="entry name" value="Polyprenyl_synt_CS"/>
</dbReference>
<dbReference type="PROSITE" id="PS00723">
    <property type="entry name" value="POLYPRENYL_SYNTHASE_1"/>
    <property type="match status" value="1"/>
</dbReference>
<dbReference type="InterPro" id="IPR000092">
    <property type="entry name" value="Polyprenyl_synt"/>
</dbReference>
<dbReference type="PANTHER" id="PTHR43281">
    <property type="entry name" value="FARNESYL DIPHOSPHATE SYNTHASE"/>
    <property type="match status" value="1"/>
</dbReference>
<evidence type="ECO:0000256" key="6">
    <source>
        <dbReference type="ARBA" id="ARBA00023229"/>
    </source>
</evidence>
<evidence type="ECO:0000313" key="10">
    <source>
        <dbReference type="Proteomes" id="UP001055167"/>
    </source>
</evidence>
<comment type="cofactor">
    <cofactor evidence="1">
        <name>Mg(2+)</name>
        <dbReference type="ChEBI" id="CHEBI:18420"/>
    </cofactor>
</comment>
<feature type="region of interest" description="Disordered" evidence="8">
    <location>
        <begin position="1"/>
        <end position="27"/>
    </location>
</feature>
<evidence type="ECO:0000256" key="7">
    <source>
        <dbReference type="RuleBase" id="RU004466"/>
    </source>
</evidence>
<comment type="similarity">
    <text evidence="2 7">Belongs to the FPP/GGPP synthase family.</text>
</comment>
<name>A0ABQ4QSC8_9HYPH</name>
<dbReference type="InterPro" id="IPR008949">
    <property type="entry name" value="Isoprenoid_synthase_dom_sf"/>
</dbReference>
<evidence type="ECO:0000256" key="1">
    <source>
        <dbReference type="ARBA" id="ARBA00001946"/>
    </source>
</evidence>
<reference evidence="9" key="2">
    <citation type="submission" date="2021-08" db="EMBL/GenBank/DDBJ databases">
        <authorList>
            <person name="Tani A."/>
            <person name="Ola A."/>
            <person name="Ogura Y."/>
            <person name="Katsura K."/>
            <person name="Hayashi T."/>
        </authorList>
    </citation>
    <scope>NUCLEOTIDE SEQUENCE</scope>
    <source>
        <strain evidence="9">KCTC 52305</strain>
    </source>
</reference>
<accession>A0ABQ4QSC8</accession>
<gene>
    <name evidence="9" type="ORF">OPKNFCMD_0294</name>
</gene>
<feature type="compositionally biased region" description="Polar residues" evidence="8">
    <location>
        <begin position="1"/>
        <end position="10"/>
    </location>
</feature>
<dbReference type="PROSITE" id="PS00444">
    <property type="entry name" value="POLYPRENYL_SYNTHASE_2"/>
    <property type="match status" value="1"/>
</dbReference>
<keyword evidence="10" id="KW-1185">Reference proteome</keyword>
<evidence type="ECO:0000313" key="9">
    <source>
        <dbReference type="EMBL" id="GJD47586.1"/>
    </source>
</evidence>
<sequence length="333" mass="34562">MQSTRAQQATKPGRPQDNLGTPGTIGYPDGGDFTARLTAVADAVEAYLAERLGDAAQDGEIARPPRLMQAMRHAVLGGGKRLRPFLAIETARMLGGAYPGALAAGAGVELVHCYSLVHDDLPAMDDDDLRRGKPTVHKAYDEATAILVGDALQTLAFEILADPAWQPDPGIRAELVLGLARASGLGGMVGGQLLDLGAEGRFGPASLDVEATLQLQAMKTGAILAFSVDAGALVGGAAPQERAALLAYGRALGQAFQVADDILDREASSEAMGKRTGKDKDAGKATLVDRLGLDGARAECERLVGVCEAALAPWGEAAATLREAARFTVARKT</sequence>
<dbReference type="SUPFAM" id="SSF48576">
    <property type="entry name" value="Terpenoid synthases"/>
    <property type="match status" value="1"/>
</dbReference>
<dbReference type="InterPro" id="IPR053378">
    <property type="entry name" value="Prenyl_diphosphate_synthase"/>
</dbReference>
<dbReference type="SFLD" id="SFLDG01017">
    <property type="entry name" value="Polyprenyl_Transferase_Like"/>
    <property type="match status" value="1"/>
</dbReference>
<keyword evidence="3 7" id="KW-0808">Transferase</keyword>